<keyword evidence="7" id="KW-0472">Membrane</keyword>
<keyword evidence="8" id="KW-0206">Cytoskeleton</keyword>
<feature type="domain" description="BBSome complex member BBS5 PH" evidence="10">
    <location>
        <begin position="36"/>
        <end position="88"/>
    </location>
</feature>
<evidence type="ECO:0000256" key="8">
    <source>
        <dbReference type="ARBA" id="ARBA00023212"/>
    </source>
</evidence>
<evidence type="ECO:0000256" key="3">
    <source>
        <dbReference type="ARBA" id="ARBA00005822"/>
    </source>
</evidence>
<proteinExistence type="inferred from homology"/>
<dbReference type="SMART" id="SM00683">
    <property type="entry name" value="DM16"/>
    <property type="match status" value="2"/>
</dbReference>
<evidence type="ECO:0000313" key="12">
    <source>
        <dbReference type="Proteomes" id="UP000515908"/>
    </source>
</evidence>
<accession>A0A7G2CHI5</accession>
<comment type="subcellular location">
    <subcellularLocation>
        <location evidence="1">Cell projection</location>
        <location evidence="1">Cilium membrane</location>
    </subcellularLocation>
    <subcellularLocation>
        <location evidence="2">Cytoplasm</location>
        <location evidence="2">Cytoskeleton</location>
        <location evidence="2">Microtubule organizing center</location>
        <location evidence="2">Centrosome</location>
        <location evidence="2">Centriolar satellite</location>
    </subcellularLocation>
</comment>
<evidence type="ECO:0000256" key="5">
    <source>
        <dbReference type="ARBA" id="ARBA00022490"/>
    </source>
</evidence>
<dbReference type="GO" id="GO:0034464">
    <property type="term" value="C:BBSome"/>
    <property type="evidence" value="ECO:0007669"/>
    <property type="project" value="InterPro"/>
</dbReference>
<dbReference type="EMBL" id="LR877157">
    <property type="protein sequence ID" value="CAD2219216.1"/>
    <property type="molecule type" value="Genomic_DNA"/>
</dbReference>
<dbReference type="PANTHER" id="PTHR21351:SF0">
    <property type="entry name" value="BARDET-BIEDL SYNDROME 5 PROTEIN"/>
    <property type="match status" value="1"/>
</dbReference>
<dbReference type="GO" id="GO:0032266">
    <property type="term" value="F:phosphatidylinositol-3-phosphate binding"/>
    <property type="evidence" value="ECO:0007669"/>
    <property type="project" value="TreeGrafter"/>
</dbReference>
<dbReference type="PIRSF" id="PIRSF010072">
    <property type="entry name" value="DUF1448"/>
    <property type="match status" value="1"/>
</dbReference>
<organism evidence="11 12">
    <name type="scientific">Angomonas deanei</name>
    <dbReference type="NCBI Taxonomy" id="59799"/>
    <lineage>
        <taxon>Eukaryota</taxon>
        <taxon>Discoba</taxon>
        <taxon>Euglenozoa</taxon>
        <taxon>Kinetoplastea</taxon>
        <taxon>Metakinetoplastina</taxon>
        <taxon>Trypanosomatida</taxon>
        <taxon>Trypanosomatidae</taxon>
        <taxon>Strigomonadinae</taxon>
        <taxon>Angomonas</taxon>
    </lineage>
</organism>
<evidence type="ECO:0000256" key="2">
    <source>
        <dbReference type="ARBA" id="ARBA00004607"/>
    </source>
</evidence>
<evidence type="ECO:0000256" key="1">
    <source>
        <dbReference type="ARBA" id="ARBA00004309"/>
    </source>
</evidence>
<evidence type="ECO:0000256" key="6">
    <source>
        <dbReference type="ARBA" id="ARBA00023069"/>
    </source>
</evidence>
<dbReference type="InterPro" id="IPR014003">
    <property type="entry name" value="BBS5_PH"/>
</dbReference>
<name>A0A7G2CHI5_9TRYP</name>
<dbReference type="Pfam" id="PF07289">
    <property type="entry name" value="BBL5"/>
    <property type="match status" value="1"/>
</dbReference>
<comment type="similarity">
    <text evidence="3">Belongs to the BBS5 family.</text>
</comment>
<dbReference type="InterPro" id="IPR030804">
    <property type="entry name" value="BBS5/fem-3"/>
</dbReference>
<evidence type="ECO:0000256" key="9">
    <source>
        <dbReference type="ARBA" id="ARBA00023273"/>
    </source>
</evidence>
<dbReference type="InterPro" id="IPR006606">
    <property type="entry name" value="BBL5"/>
</dbReference>
<dbReference type="PANTHER" id="PTHR21351">
    <property type="entry name" value="BARDET-BIEDL SYNDROME PROTEIN 5"/>
    <property type="match status" value="1"/>
</dbReference>
<reference evidence="11 12" key="1">
    <citation type="submission" date="2020-08" db="EMBL/GenBank/DDBJ databases">
        <authorList>
            <person name="Newling K."/>
            <person name="Davey J."/>
            <person name="Forrester S."/>
        </authorList>
    </citation>
    <scope>NUCLEOTIDE SEQUENCE [LARGE SCALE GENOMIC DNA]</scope>
    <source>
        <strain evidence="12">Crithidia deanei Carvalho (ATCC PRA-265)</strain>
    </source>
</reference>
<dbReference type="AlphaFoldDB" id="A0A7G2CHI5"/>
<dbReference type="VEuPathDB" id="TriTrypDB:ADEAN_000671800"/>
<evidence type="ECO:0000256" key="7">
    <source>
        <dbReference type="ARBA" id="ARBA00023136"/>
    </source>
</evidence>
<keyword evidence="5" id="KW-0963">Cytoplasm</keyword>
<feature type="domain" description="BBSome complex member BBS5 PH" evidence="10">
    <location>
        <begin position="168"/>
        <end position="222"/>
    </location>
</feature>
<dbReference type="GO" id="GO:0060271">
    <property type="term" value="P:cilium assembly"/>
    <property type="evidence" value="ECO:0007669"/>
    <property type="project" value="TreeGrafter"/>
</dbReference>
<keyword evidence="9" id="KW-0966">Cell projection</keyword>
<evidence type="ECO:0000256" key="4">
    <source>
        <dbReference type="ARBA" id="ARBA00022475"/>
    </source>
</evidence>
<dbReference type="GO" id="GO:0036064">
    <property type="term" value="C:ciliary basal body"/>
    <property type="evidence" value="ECO:0007669"/>
    <property type="project" value="TreeGrafter"/>
</dbReference>
<protein>
    <submittedName>
        <fullName evidence="11">Bardet-Biedl syndrome 5 protein/Bacterial PH domain containing protein, putative</fullName>
    </submittedName>
</protein>
<dbReference type="GO" id="GO:0034451">
    <property type="term" value="C:centriolar satellite"/>
    <property type="evidence" value="ECO:0007669"/>
    <property type="project" value="UniProtKB-SubCell"/>
</dbReference>
<evidence type="ECO:0000259" key="10">
    <source>
        <dbReference type="SMART" id="SM00683"/>
    </source>
</evidence>
<evidence type="ECO:0000313" key="11">
    <source>
        <dbReference type="EMBL" id="CAD2219216.1"/>
    </source>
</evidence>
<keyword evidence="12" id="KW-1185">Reference proteome</keyword>
<sequence>MTQSGKRIFKEFTFWQDREVRVDSEANELRLRDNAEESYAAIREVEDSKVGYLGLLRVTNLRVIWICDQKKRMNLSIGYYCITKVAVKEVESRLGTGKTEALMIGAKFGSSNFTFYFALRSNNQLNRNRLTTAVQSVWRAYDSTRIYREIRLRSATVQDGNVVILPQESVISKITGVTNMGKEKEHKGILVVTNVRLVWYSVDSDNFNISIPYLQLTSISYRVGEKGTLLMLETSSYGGSLTLGFLVQPLERLEQLYKEVSSIWKGWTSRPILGIQVELNTTREVLQETQEQPEVLPERRDGENVIANAPEDAFAAYYADEGQKAVDRKPTYEPSIGLAVEKLRKGVTIQQLWEVTTT</sequence>
<gene>
    <name evidence="11" type="ORF">ADEAN_000671800</name>
</gene>
<keyword evidence="6" id="KW-0969">Cilium</keyword>
<dbReference type="Proteomes" id="UP000515908">
    <property type="component" value="Chromosome 13"/>
</dbReference>
<dbReference type="GO" id="GO:0060170">
    <property type="term" value="C:ciliary membrane"/>
    <property type="evidence" value="ECO:0007669"/>
    <property type="project" value="UniProtKB-SubCell"/>
</dbReference>
<keyword evidence="4" id="KW-1003">Cell membrane</keyword>